<accession>A0A3N4IU35</accession>
<gene>
    <name evidence="1" type="ORF">L873DRAFT_1722592</name>
</gene>
<proteinExistence type="predicted"/>
<protein>
    <submittedName>
        <fullName evidence="1">Uncharacterized protein</fullName>
    </submittedName>
</protein>
<dbReference type="STRING" id="1336337.A0A3N4IU35"/>
<sequence>LLVHGLPTSHSLATIATELTTFNSGLALMQQPRWLTPDASCAGKNASTIVITITSPMAPLFVGKQLSAFSTSFRTERHLQFNAFMQFSHCHHFGHHSNKYTSTPSCCWCTLPHSTGDHSCPTSTCCL</sequence>
<dbReference type="Proteomes" id="UP000276215">
    <property type="component" value="Unassembled WGS sequence"/>
</dbReference>
<keyword evidence="2" id="KW-1185">Reference proteome</keyword>
<evidence type="ECO:0000313" key="2">
    <source>
        <dbReference type="Proteomes" id="UP000276215"/>
    </source>
</evidence>
<name>A0A3N4IU35_9PEZI</name>
<feature type="non-terminal residue" evidence="1">
    <location>
        <position position="1"/>
    </location>
</feature>
<organism evidence="1 2">
    <name type="scientific">Choiromyces venosus 120613-1</name>
    <dbReference type="NCBI Taxonomy" id="1336337"/>
    <lineage>
        <taxon>Eukaryota</taxon>
        <taxon>Fungi</taxon>
        <taxon>Dikarya</taxon>
        <taxon>Ascomycota</taxon>
        <taxon>Pezizomycotina</taxon>
        <taxon>Pezizomycetes</taxon>
        <taxon>Pezizales</taxon>
        <taxon>Tuberaceae</taxon>
        <taxon>Choiromyces</taxon>
    </lineage>
</organism>
<reference evidence="1 2" key="1">
    <citation type="journal article" date="2018" name="Nat. Ecol. Evol.">
        <title>Pezizomycetes genomes reveal the molecular basis of ectomycorrhizal truffle lifestyle.</title>
        <authorList>
            <person name="Murat C."/>
            <person name="Payen T."/>
            <person name="Noel B."/>
            <person name="Kuo A."/>
            <person name="Morin E."/>
            <person name="Chen J."/>
            <person name="Kohler A."/>
            <person name="Krizsan K."/>
            <person name="Balestrini R."/>
            <person name="Da Silva C."/>
            <person name="Montanini B."/>
            <person name="Hainaut M."/>
            <person name="Levati E."/>
            <person name="Barry K.W."/>
            <person name="Belfiori B."/>
            <person name="Cichocki N."/>
            <person name="Clum A."/>
            <person name="Dockter R.B."/>
            <person name="Fauchery L."/>
            <person name="Guy J."/>
            <person name="Iotti M."/>
            <person name="Le Tacon F."/>
            <person name="Lindquist E.A."/>
            <person name="Lipzen A."/>
            <person name="Malagnac F."/>
            <person name="Mello A."/>
            <person name="Molinier V."/>
            <person name="Miyauchi S."/>
            <person name="Poulain J."/>
            <person name="Riccioni C."/>
            <person name="Rubini A."/>
            <person name="Sitrit Y."/>
            <person name="Splivallo R."/>
            <person name="Traeger S."/>
            <person name="Wang M."/>
            <person name="Zifcakova L."/>
            <person name="Wipf D."/>
            <person name="Zambonelli A."/>
            <person name="Paolocci F."/>
            <person name="Nowrousian M."/>
            <person name="Ottonello S."/>
            <person name="Baldrian P."/>
            <person name="Spatafora J.W."/>
            <person name="Henrissat B."/>
            <person name="Nagy L.G."/>
            <person name="Aury J.M."/>
            <person name="Wincker P."/>
            <person name="Grigoriev I.V."/>
            <person name="Bonfante P."/>
            <person name="Martin F.M."/>
        </authorList>
    </citation>
    <scope>NUCLEOTIDE SEQUENCE [LARGE SCALE GENOMIC DNA]</scope>
    <source>
        <strain evidence="1 2">120613-1</strain>
    </source>
</reference>
<dbReference type="EMBL" id="ML120594">
    <property type="protein sequence ID" value="RPA89295.1"/>
    <property type="molecule type" value="Genomic_DNA"/>
</dbReference>
<dbReference type="OrthoDB" id="8047520at2759"/>
<dbReference type="AlphaFoldDB" id="A0A3N4IU35"/>
<evidence type="ECO:0000313" key="1">
    <source>
        <dbReference type="EMBL" id="RPA89295.1"/>
    </source>
</evidence>